<dbReference type="FunFam" id="2.60.220.30:FF:000001">
    <property type="entry name" value="Ankyrin-3 isoform 2"/>
    <property type="match status" value="1"/>
</dbReference>
<feature type="repeat" description="ANK" evidence="9">
    <location>
        <begin position="36"/>
        <end position="68"/>
    </location>
</feature>
<evidence type="ECO:0000259" key="12">
    <source>
        <dbReference type="PROSITE" id="PS50017"/>
    </source>
</evidence>
<dbReference type="SMART" id="SM00005">
    <property type="entry name" value="DEATH"/>
    <property type="match status" value="1"/>
</dbReference>
<feature type="repeat" description="ANK" evidence="9">
    <location>
        <begin position="405"/>
        <end position="437"/>
    </location>
</feature>
<sequence length="1769" mass="195264">NTDVNACYLRAARAGNLEKALDYLKNGVDINICNQNGLNALHLASKEGHVEVVAELIKQGANVDAATKKGNTALHIASLAGQTDVVKELVTHGANVNAQSQNGFTPLYMAAQENHLEVVQFLLDNGSSQSIATEDGFTPLAVALQQGHDQVVSLLLENDTKGKVRLPALHIAARKDDTKAAALLLQNDHNADVESKSGFTPLHIAAHYGNINVATLLLNRGAAVDFKARDGLTPLHCGARSGHEQVVEMLLDRGAPILSKTKVTPSKLLYVLNGLSPLHMATQGDHLNCVQLLLHHEVPVDDVTNDYLTALHVAAHCGHYKVAKVIVDKKANPNAKALNGFTPLHIACKKNRVKVMELLLKHGASIQAVTESGLTPIHVAAFMGHENIVHQLINHGASPNTSNVVRETALHMAARAGQSNVVRYLVQNGARVDVKAKDDQTPLHIASRLGKQDIVHQLLSNGACPDATTNSGYTPLHLAAREGHRDVATALLDQGASLGITTKKGFTPLHVAAKYGKIEVANLLLQKDAQTDASGKSGLTPLHVAAHYDNQKVALLLLNQGASPHASAKNGYTPLHIAAKKNQMEIATTLLEYGASTNTVTRQGITPLHLAAQEGHVDMVTLLLARDAPVNMGNKVEEGFSEFSQEKFGVSSPKLYIFIALYTVSFLCHFHLDNGYTPLHQAAQQGHTHIINLLLHHGASPNELTANGNSALSIARRLGYISVVDTLKVVTEETLTTQVSKHKINVPETMNEVLDMSDDEGKELLLLNLYIYIFTLYSTSVLNPHFPLYCISFLCILLLSQLCSFSLFIYITFFLTACGFFNVLSLVCLSLSPFYFYPFLFSSFFSCFSSFIRFLVSFMVDARGGSMRGSRHNGMRIIIPPRKCTAPTRITCRLVKRHKLASPPPMVEGEGLASRLVEVGPAGAQFLGPVIVEIPHFGSMRGQERELILLRSENGENWKEHLYDCKTDDLNQLLNGMDEELDSPEELERKRICRIITKDFPQYFAVVSRIRQETNQMGPEGGTLCSQSIPLVQASFPEGALTKKIKVGLQAQPVPDETVKKILGNRATFSPIVTVEPRRRKFHKPITMTIPVPPLSGEGLTNGYKGDCTPCLRLLCSITGGTSPAQWEDITGTTPLTFVNDCVSFTTNVSARFWLADCHQIPETVGLATQLYRELICVPYMAKFVVFAKMNDPVESRLRCFCMTDDKVDKTLEQQENFEEVARSKDIEVLEGRPIYLDCYGNLTPLTKAGQQLVLNFYAFKENRLPFCVKVGNSGIRFYGHYKFYMSDLKQTNFKFTIPICLNRSNFWELLCFVFHSFCDHCHKITKFIFFLSPIPGSPHNSGPQSPCERTDLRMAIVADHLGLSWTELARELDFSVEEINFIRVENPNSLTAQSFMLLKKWVYRDGKNATRYQNIDLELQTPTELNYEPPTPLRSDDFFSEGDANLDSPRSALTRPSDLSLTQTTSTSSSEPVTVIPGLGSSAPEVTLAGAEEIGEEAAGGRREIKVSYECPDNDRRAVEQQGKVADGHTKALEEAGHSDASQGRNQVITASDAEHRSGGQREEEEEEEEEMTQERLQSLLEDIKQEGGLEDEEMTEERVNAILEQVRQAEKDMCSVPGWRSETSSTVVESAAPGHSSGPEEGRWDFSLLFHYCFLIRTCFSETHHHLQAVPLRPSVFPPSTTHLSLNRQPQGEEARNIPGESVTEEQFTDEDGNLVTRKVTKPSPHHSTSCASTVISIADTQEQMCHLHTVHPCFFQFLVHFKAWYN</sequence>
<feature type="repeat" description="ANK" evidence="9">
    <location>
        <begin position="69"/>
        <end position="101"/>
    </location>
</feature>
<dbReference type="Pfam" id="PF00023">
    <property type="entry name" value="Ank"/>
    <property type="match status" value="2"/>
</dbReference>
<dbReference type="PRINTS" id="PR01415">
    <property type="entry name" value="ANKYRIN"/>
</dbReference>
<dbReference type="Ensembl" id="ENSSORT00005036229.1">
    <property type="protein sequence ID" value="ENSSORP00005035280.1"/>
    <property type="gene ID" value="ENSSORG00005015748.1"/>
</dbReference>
<dbReference type="GO" id="GO:0016020">
    <property type="term" value="C:membrane"/>
    <property type="evidence" value="ECO:0007669"/>
    <property type="project" value="UniProtKB-SubCell"/>
</dbReference>
<keyword evidence="8" id="KW-0206">Cytoskeleton</keyword>
<dbReference type="PROSITE" id="PS50088">
    <property type="entry name" value="ANK_REPEAT"/>
    <property type="match status" value="18"/>
</dbReference>
<protein>
    <submittedName>
        <fullName evidence="14">Ankyrin 3</fullName>
    </submittedName>
</protein>
<dbReference type="Gene3D" id="2.60.40.2660">
    <property type="match status" value="1"/>
</dbReference>
<organism evidence="14 15">
    <name type="scientific">Sphaeramia orbicularis</name>
    <name type="common">orbiculate cardinalfish</name>
    <dbReference type="NCBI Taxonomy" id="375764"/>
    <lineage>
        <taxon>Eukaryota</taxon>
        <taxon>Metazoa</taxon>
        <taxon>Chordata</taxon>
        <taxon>Craniata</taxon>
        <taxon>Vertebrata</taxon>
        <taxon>Euteleostomi</taxon>
        <taxon>Actinopterygii</taxon>
        <taxon>Neopterygii</taxon>
        <taxon>Teleostei</taxon>
        <taxon>Neoteleostei</taxon>
        <taxon>Acanthomorphata</taxon>
        <taxon>Gobiaria</taxon>
        <taxon>Kurtiformes</taxon>
        <taxon>Apogonoidei</taxon>
        <taxon>Apogonidae</taxon>
        <taxon>Apogoninae</taxon>
        <taxon>Sphaeramia</taxon>
    </lineage>
</organism>
<feature type="repeat" description="ANK" evidence="9">
    <location>
        <begin position="674"/>
        <end position="706"/>
    </location>
</feature>
<dbReference type="PROSITE" id="PS51145">
    <property type="entry name" value="ZU5"/>
    <property type="match status" value="2"/>
</dbReference>
<feature type="repeat" description="ANK" evidence="9">
    <location>
        <begin position="102"/>
        <end position="134"/>
    </location>
</feature>
<dbReference type="Pfam" id="PF17809">
    <property type="entry name" value="UPA_2"/>
    <property type="match status" value="1"/>
</dbReference>
<feature type="transmembrane region" description="Helical" evidence="11">
    <location>
        <begin position="764"/>
        <end position="780"/>
    </location>
</feature>
<dbReference type="Pfam" id="PF00531">
    <property type="entry name" value="Death"/>
    <property type="match status" value="1"/>
</dbReference>
<feature type="transmembrane region" description="Helical" evidence="11">
    <location>
        <begin position="843"/>
        <end position="862"/>
    </location>
</feature>
<feature type="repeat" description="ANK" evidence="9">
    <location>
        <begin position="570"/>
        <end position="602"/>
    </location>
</feature>
<dbReference type="InterPro" id="IPR000488">
    <property type="entry name" value="Death_dom"/>
</dbReference>
<reference evidence="14" key="3">
    <citation type="submission" date="2025-09" db="UniProtKB">
        <authorList>
            <consortium name="Ensembl"/>
        </authorList>
    </citation>
    <scope>IDENTIFICATION</scope>
</reference>
<evidence type="ECO:0000313" key="15">
    <source>
        <dbReference type="Proteomes" id="UP000472271"/>
    </source>
</evidence>
<dbReference type="SMART" id="SM00248">
    <property type="entry name" value="ANK"/>
    <property type="match status" value="19"/>
</dbReference>
<dbReference type="Pfam" id="PF13637">
    <property type="entry name" value="Ank_4"/>
    <property type="match status" value="1"/>
</dbReference>
<feature type="repeat" description="ANK" evidence="9">
    <location>
        <begin position="537"/>
        <end position="569"/>
    </location>
</feature>
<dbReference type="SMART" id="SM00218">
    <property type="entry name" value="ZU5"/>
    <property type="match status" value="1"/>
</dbReference>
<feature type="repeat" description="ANK" evidence="9">
    <location>
        <begin position="273"/>
        <end position="305"/>
    </location>
</feature>
<keyword evidence="5" id="KW-0677">Repeat</keyword>
<feature type="domain" description="ZU5" evidence="13">
    <location>
        <begin position="1011"/>
        <end position="1158"/>
    </location>
</feature>
<keyword evidence="6 9" id="KW-0040">ANK repeat</keyword>
<evidence type="ECO:0000256" key="7">
    <source>
        <dbReference type="ARBA" id="ARBA00023136"/>
    </source>
</evidence>
<feature type="repeat" description="ANK" evidence="9">
    <location>
        <begin position="135"/>
        <end position="158"/>
    </location>
</feature>
<feature type="repeat" description="ANK" evidence="9">
    <location>
        <begin position="471"/>
        <end position="503"/>
    </location>
</feature>
<feature type="repeat" description="ANK" evidence="9">
    <location>
        <begin position="339"/>
        <end position="371"/>
    </location>
</feature>
<proteinExistence type="predicted"/>
<feature type="region of interest" description="Disordered" evidence="10">
    <location>
        <begin position="1423"/>
        <end position="1483"/>
    </location>
</feature>
<evidence type="ECO:0000256" key="10">
    <source>
        <dbReference type="SAM" id="MobiDB-lite"/>
    </source>
</evidence>
<keyword evidence="7 11" id="KW-0472">Membrane</keyword>
<evidence type="ECO:0000256" key="6">
    <source>
        <dbReference type="ARBA" id="ARBA00023043"/>
    </source>
</evidence>
<feature type="repeat" description="ANK" evidence="9">
    <location>
        <begin position="230"/>
        <end position="262"/>
    </location>
</feature>
<feature type="domain" description="ZU5" evidence="13">
    <location>
        <begin position="854"/>
        <end position="1009"/>
    </location>
</feature>
<dbReference type="InterPro" id="IPR000906">
    <property type="entry name" value="ZU5_dom"/>
</dbReference>
<dbReference type="FunFam" id="1.25.40.20:FF:000003">
    <property type="entry name" value="Ankyrin, isoform B"/>
    <property type="match status" value="1"/>
</dbReference>
<dbReference type="PROSITE" id="PS50017">
    <property type="entry name" value="DEATH_DOMAIN"/>
    <property type="match status" value="1"/>
</dbReference>
<dbReference type="Gene3D" id="2.60.220.30">
    <property type="match status" value="2"/>
</dbReference>
<evidence type="ECO:0000256" key="9">
    <source>
        <dbReference type="PROSITE-ProRule" id="PRU00023"/>
    </source>
</evidence>
<accession>A0A673B043</accession>
<dbReference type="PANTHER" id="PTHR24123">
    <property type="entry name" value="ANKYRIN REPEAT-CONTAINING"/>
    <property type="match status" value="1"/>
</dbReference>
<dbReference type="FunFam" id="1.25.40.20:FF:000002">
    <property type="entry name" value="Ankyrin-2 isoform 2"/>
    <property type="match status" value="1"/>
</dbReference>
<feature type="compositionally biased region" description="Acidic residues" evidence="10">
    <location>
        <begin position="1564"/>
        <end position="1573"/>
    </location>
</feature>
<dbReference type="FunFam" id="2.60.220.30:FF:000002">
    <property type="entry name" value="Ankyrin-3 isoform 2"/>
    <property type="match status" value="1"/>
</dbReference>
<dbReference type="PROSITE" id="PS50297">
    <property type="entry name" value="ANK_REP_REGION"/>
    <property type="match status" value="18"/>
</dbReference>
<dbReference type="Proteomes" id="UP000472271">
    <property type="component" value="Chromosome 19"/>
</dbReference>
<feature type="repeat" description="ANK" evidence="9">
    <location>
        <begin position="438"/>
        <end position="470"/>
    </location>
</feature>
<dbReference type="InterPro" id="IPR002110">
    <property type="entry name" value="Ankyrin_rpt"/>
</dbReference>
<evidence type="ECO:0000256" key="8">
    <source>
        <dbReference type="ARBA" id="ARBA00023212"/>
    </source>
</evidence>
<dbReference type="SUPFAM" id="SSF48403">
    <property type="entry name" value="Ankyrin repeat"/>
    <property type="match status" value="2"/>
</dbReference>
<dbReference type="FunFam" id="1.10.533.10:FF:000002">
    <property type="entry name" value="Ankyrin-3 isoform 2"/>
    <property type="match status" value="1"/>
</dbReference>
<feature type="repeat" description="ANK" evidence="9">
    <location>
        <begin position="603"/>
        <end position="635"/>
    </location>
</feature>
<feature type="repeat" description="ANK" evidence="9">
    <location>
        <begin position="306"/>
        <end position="338"/>
    </location>
</feature>
<dbReference type="InterPro" id="IPR051165">
    <property type="entry name" value="Multifunctional_ANK_Repeat"/>
</dbReference>
<feature type="compositionally biased region" description="Polar residues" evidence="10">
    <location>
        <begin position="1541"/>
        <end position="1551"/>
    </location>
</feature>
<comment type="subcellular location">
    <subcellularLocation>
        <location evidence="1">Cytoplasm</location>
        <location evidence="1">Cytoskeleton</location>
    </subcellularLocation>
    <subcellularLocation>
        <location evidence="2">Membrane</location>
    </subcellularLocation>
</comment>
<evidence type="ECO:0000256" key="2">
    <source>
        <dbReference type="ARBA" id="ARBA00004370"/>
    </source>
</evidence>
<evidence type="ECO:0000256" key="3">
    <source>
        <dbReference type="ARBA" id="ARBA00022490"/>
    </source>
</evidence>
<keyword evidence="11" id="KW-1133">Transmembrane helix</keyword>
<keyword evidence="11" id="KW-0812">Transmembrane</keyword>
<keyword evidence="4" id="KW-0597">Phosphoprotein</keyword>
<feature type="repeat" description="ANK" evidence="9">
    <location>
        <begin position="197"/>
        <end position="229"/>
    </location>
</feature>
<evidence type="ECO:0000313" key="14">
    <source>
        <dbReference type="Ensembl" id="ENSSORP00005035280.1"/>
    </source>
</evidence>
<evidence type="ECO:0000256" key="1">
    <source>
        <dbReference type="ARBA" id="ARBA00004245"/>
    </source>
</evidence>
<feature type="compositionally biased region" description="Low complexity" evidence="10">
    <location>
        <begin position="1458"/>
        <end position="1471"/>
    </location>
</feature>
<dbReference type="GO" id="GO:0007165">
    <property type="term" value="P:signal transduction"/>
    <property type="evidence" value="ECO:0007669"/>
    <property type="project" value="InterPro"/>
</dbReference>
<name>A0A673B043_9TELE</name>
<evidence type="ECO:0000256" key="4">
    <source>
        <dbReference type="ARBA" id="ARBA00022553"/>
    </source>
</evidence>
<evidence type="ECO:0000259" key="13">
    <source>
        <dbReference type="PROSITE" id="PS51145"/>
    </source>
</evidence>
<feature type="compositionally biased region" description="Basic and acidic residues" evidence="10">
    <location>
        <begin position="1554"/>
        <end position="1563"/>
    </location>
</feature>
<feature type="domain" description="Death" evidence="12">
    <location>
        <begin position="1351"/>
        <end position="1411"/>
    </location>
</feature>
<dbReference type="SUPFAM" id="SSF47986">
    <property type="entry name" value="DEATH domain"/>
    <property type="match status" value="1"/>
</dbReference>
<evidence type="ECO:0000256" key="5">
    <source>
        <dbReference type="ARBA" id="ARBA00022737"/>
    </source>
</evidence>
<dbReference type="InterPro" id="IPR011029">
    <property type="entry name" value="DEATH-like_dom_sf"/>
</dbReference>
<reference evidence="14" key="1">
    <citation type="submission" date="2019-06" db="EMBL/GenBank/DDBJ databases">
        <authorList>
            <consortium name="Wellcome Sanger Institute Data Sharing"/>
        </authorList>
    </citation>
    <scope>NUCLEOTIDE SEQUENCE [LARGE SCALE GENOMIC DNA]</scope>
</reference>
<feature type="transmembrane region" description="Helical" evidence="11">
    <location>
        <begin position="655"/>
        <end position="672"/>
    </location>
</feature>
<dbReference type="PANTHER" id="PTHR24123:SF74">
    <property type="entry name" value="ANKYRIN 3"/>
    <property type="match status" value="1"/>
</dbReference>
<dbReference type="Pfam" id="PF12796">
    <property type="entry name" value="Ank_2"/>
    <property type="match status" value="6"/>
</dbReference>
<gene>
    <name evidence="14" type="primary">ank3b</name>
</gene>
<dbReference type="Pfam" id="PF00791">
    <property type="entry name" value="ZU5"/>
    <property type="match status" value="1"/>
</dbReference>
<dbReference type="InterPro" id="IPR036770">
    <property type="entry name" value="Ankyrin_rpt-contain_sf"/>
</dbReference>
<keyword evidence="3" id="KW-0963">Cytoplasm</keyword>
<feature type="repeat" description="ANK" evidence="9">
    <location>
        <begin position="504"/>
        <end position="536"/>
    </location>
</feature>
<dbReference type="GO" id="GO:0005856">
    <property type="term" value="C:cytoskeleton"/>
    <property type="evidence" value="ECO:0007669"/>
    <property type="project" value="UniProtKB-SubCell"/>
</dbReference>
<feature type="repeat" description="ANK" evidence="9">
    <location>
        <begin position="372"/>
        <end position="404"/>
    </location>
</feature>
<keyword evidence="15" id="KW-1185">Reference proteome</keyword>
<evidence type="ECO:0000256" key="11">
    <source>
        <dbReference type="SAM" id="Phobius"/>
    </source>
</evidence>
<dbReference type="InterPro" id="IPR040745">
    <property type="entry name" value="Ankyrin_UPA"/>
</dbReference>
<dbReference type="Gene3D" id="1.25.40.20">
    <property type="entry name" value="Ankyrin repeat-containing domain"/>
    <property type="match status" value="3"/>
</dbReference>
<reference evidence="14" key="2">
    <citation type="submission" date="2025-08" db="UniProtKB">
        <authorList>
            <consortium name="Ensembl"/>
        </authorList>
    </citation>
    <scope>IDENTIFICATION</scope>
</reference>
<dbReference type="Gene3D" id="1.10.533.10">
    <property type="entry name" value="Death Domain, Fas"/>
    <property type="match status" value="1"/>
</dbReference>
<feature type="region of interest" description="Disordered" evidence="10">
    <location>
        <begin position="1536"/>
        <end position="1577"/>
    </location>
</feature>
<feature type="region of interest" description="Disordered" evidence="10">
    <location>
        <begin position="1684"/>
        <end position="1711"/>
    </location>
</feature>